<name>A0A2D0SME7_ICTPU</name>
<dbReference type="GO" id="GO:0045892">
    <property type="term" value="P:negative regulation of DNA-templated transcription"/>
    <property type="evidence" value="ECO:0007669"/>
    <property type="project" value="TreeGrafter"/>
</dbReference>
<evidence type="ECO:0000313" key="5">
    <source>
        <dbReference type="RefSeq" id="XP_017343455.1"/>
    </source>
</evidence>
<evidence type="ECO:0000313" key="4">
    <source>
        <dbReference type="Proteomes" id="UP000221080"/>
    </source>
</evidence>
<dbReference type="OrthoDB" id="10040691at2759"/>
<dbReference type="InterPro" id="IPR028184">
    <property type="entry name" value="VGLL4"/>
</dbReference>
<reference evidence="5" key="2">
    <citation type="submission" date="2025-08" db="UniProtKB">
        <authorList>
            <consortium name="RefSeq"/>
        </authorList>
    </citation>
    <scope>IDENTIFICATION</scope>
    <source>
        <tissue evidence="5">Blood</tissue>
    </source>
</reference>
<organism evidence="4 5">
    <name type="scientific">Ictalurus punctatus</name>
    <name type="common">Channel catfish</name>
    <name type="synonym">Silurus punctatus</name>
    <dbReference type="NCBI Taxonomy" id="7998"/>
    <lineage>
        <taxon>Eukaryota</taxon>
        <taxon>Metazoa</taxon>
        <taxon>Chordata</taxon>
        <taxon>Craniata</taxon>
        <taxon>Vertebrata</taxon>
        <taxon>Euteleostomi</taxon>
        <taxon>Actinopterygii</taxon>
        <taxon>Neopterygii</taxon>
        <taxon>Teleostei</taxon>
        <taxon>Ostariophysi</taxon>
        <taxon>Siluriformes</taxon>
        <taxon>Ictaluridae</taxon>
        <taxon>Ictalurus</taxon>
    </lineage>
</organism>
<dbReference type="Proteomes" id="UP000221080">
    <property type="component" value="Chromosome 15"/>
</dbReference>
<feature type="region of interest" description="Disordered" evidence="3">
    <location>
        <begin position="33"/>
        <end position="59"/>
    </location>
</feature>
<dbReference type="PANTHER" id="PTHR17604:SF6">
    <property type="entry name" value="TRANSCRIPTION COFACTOR VESTIGIAL-LIKE PROTEIN 4"/>
    <property type="match status" value="1"/>
</dbReference>
<reference evidence="4" key="1">
    <citation type="journal article" date="2016" name="Nat. Commun.">
        <title>The channel catfish genome sequence provides insights into the evolution of scale formation in teleosts.</title>
        <authorList>
            <person name="Liu Z."/>
            <person name="Liu S."/>
            <person name="Yao J."/>
            <person name="Bao L."/>
            <person name="Zhang J."/>
            <person name="Li Y."/>
            <person name="Jiang C."/>
            <person name="Sun L."/>
            <person name="Wang R."/>
            <person name="Zhang Y."/>
            <person name="Zhou T."/>
            <person name="Zeng Q."/>
            <person name="Fu Q."/>
            <person name="Gao S."/>
            <person name="Li N."/>
            <person name="Koren S."/>
            <person name="Jiang Y."/>
            <person name="Zimin A."/>
            <person name="Xu P."/>
            <person name="Phillippy A.M."/>
            <person name="Geng X."/>
            <person name="Song L."/>
            <person name="Sun F."/>
            <person name="Li C."/>
            <person name="Wang X."/>
            <person name="Chen A."/>
            <person name="Jin Y."/>
            <person name="Yuan Z."/>
            <person name="Yang Y."/>
            <person name="Tan S."/>
            <person name="Peatman E."/>
            <person name="Lu J."/>
            <person name="Qin Z."/>
            <person name="Dunham R."/>
            <person name="Li Z."/>
            <person name="Sonstegard T."/>
            <person name="Feng J."/>
            <person name="Danzmann R.G."/>
            <person name="Schroeder S."/>
            <person name="Scheffler B."/>
            <person name="Duke M.V."/>
            <person name="Ballard L."/>
            <person name="Kucuktas H."/>
            <person name="Kaltenboeck L."/>
            <person name="Liu H."/>
            <person name="Armbruster J."/>
            <person name="Xie Y."/>
            <person name="Kirby M.L."/>
            <person name="Tian Y."/>
            <person name="Flanagan M.E."/>
            <person name="Mu W."/>
            <person name="Waldbieser G.C."/>
        </authorList>
    </citation>
    <scope>NUCLEOTIDE SEQUENCE [LARGE SCALE GENOMIC DNA]</scope>
    <source>
        <strain evidence="4">SDA103</strain>
    </source>
</reference>
<dbReference type="PANTHER" id="PTHR17604">
    <property type="entry name" value="TRANSCRIPTION COFACTOR VESTIGIAL-LIKE PROTEIN 4"/>
    <property type="match status" value="1"/>
</dbReference>
<proteinExistence type="inferred from homology"/>
<evidence type="ECO:0000256" key="2">
    <source>
        <dbReference type="ARBA" id="ARBA00025784"/>
    </source>
</evidence>
<feature type="compositionally biased region" description="Polar residues" evidence="3">
    <location>
        <begin position="39"/>
        <end position="53"/>
    </location>
</feature>
<comment type="similarity">
    <text evidence="2">Belongs to the vestigial family.</text>
</comment>
<dbReference type="AlphaFoldDB" id="A0A2D0SME7"/>
<accession>A0A2D0SME7</accession>
<dbReference type="STRING" id="7998.ENSIPUP00000026387"/>
<evidence type="ECO:0000256" key="3">
    <source>
        <dbReference type="SAM" id="MobiDB-lite"/>
    </source>
</evidence>
<evidence type="ECO:0000256" key="1">
    <source>
        <dbReference type="ARBA" id="ARBA00002229"/>
    </source>
</evidence>
<comment type="function">
    <text evidence="1">May act as a specific coactivator for the mammalian TEFs.</text>
</comment>
<dbReference type="Pfam" id="PF15245">
    <property type="entry name" value="VGLL4"/>
    <property type="match status" value="1"/>
</dbReference>
<dbReference type="KEGG" id="ipu:108276354"/>
<keyword evidence="4" id="KW-1185">Reference proteome</keyword>
<dbReference type="GeneID" id="108276354"/>
<dbReference type="SMART" id="SM00711">
    <property type="entry name" value="TDU"/>
    <property type="match status" value="2"/>
</dbReference>
<dbReference type="InterPro" id="IPR006627">
    <property type="entry name" value="TDU_repeat"/>
</dbReference>
<protein>
    <submittedName>
        <fullName evidence="5">Transcription cofactor vestigial-like protein 4</fullName>
    </submittedName>
</protein>
<gene>
    <name evidence="5" type="primary">vgll4a</name>
</gene>
<dbReference type="GO" id="GO:0001223">
    <property type="term" value="F:transcription coactivator binding"/>
    <property type="evidence" value="ECO:0007669"/>
    <property type="project" value="TreeGrafter"/>
</dbReference>
<dbReference type="CTD" id="101886496"/>
<dbReference type="OMA" id="HYDSYDD"/>
<sequence>MLLTRMDLLSHQFMDKMNNNIGRLHYDSYDDDSGDSRMHTLSSSTGNSRTGTPISPIKRKFDDVDVGSAQEYENEQMAKMSCLLSSHLGNPADGDTRPEPWTHCHNPFEHGSSTISGLHAGRLYSPFHFYAMEQPLALTKNSTDAARSSFLPSLGSTERQQNRPSVITCAPASNRPCSLSNCHMSPNGFSSAENNIKSKTNANTVCDPVIEEHFRRSLGNIYREPEVASNSVSITGSVDDHFAQALGDTWLQIKAKGGGSGSPESTS</sequence>
<dbReference type="RefSeq" id="XP_017343455.1">
    <property type="nucleotide sequence ID" value="XM_017487966.3"/>
</dbReference>